<dbReference type="EMBL" id="CP012333">
    <property type="protein sequence ID" value="AKU97957.1"/>
    <property type="molecule type" value="Genomic_DNA"/>
</dbReference>
<evidence type="ECO:0000256" key="2">
    <source>
        <dbReference type="SAM" id="MobiDB-lite"/>
    </source>
</evidence>
<dbReference type="Proteomes" id="UP000064967">
    <property type="component" value="Chromosome"/>
</dbReference>
<dbReference type="SUPFAM" id="SSF53850">
    <property type="entry name" value="Periplasmic binding protein-like II"/>
    <property type="match status" value="1"/>
</dbReference>
<dbReference type="AlphaFoldDB" id="A0A0K1PWR5"/>
<evidence type="ECO:0000259" key="3">
    <source>
        <dbReference type="Pfam" id="PF03466"/>
    </source>
</evidence>
<reference evidence="4 5" key="1">
    <citation type="submission" date="2015-08" db="EMBL/GenBank/DDBJ databases">
        <authorList>
            <person name="Babu N.S."/>
            <person name="Beckwith C.J."/>
            <person name="Beseler K.G."/>
            <person name="Brison A."/>
            <person name="Carone J.V."/>
            <person name="Caskin T.P."/>
            <person name="Diamond M."/>
            <person name="Durham M.E."/>
            <person name="Foxe J.M."/>
            <person name="Go M."/>
            <person name="Henderson B.A."/>
            <person name="Jones I.B."/>
            <person name="McGettigan J.A."/>
            <person name="Micheletti S.J."/>
            <person name="Nasrallah M.E."/>
            <person name="Ortiz D."/>
            <person name="Piller C.R."/>
            <person name="Privatt S.R."/>
            <person name="Schneider S.L."/>
            <person name="Sharp S."/>
            <person name="Smith T.C."/>
            <person name="Stanton J.D."/>
            <person name="Ullery H.E."/>
            <person name="Wilson R.J."/>
            <person name="Serrano M.G."/>
            <person name="Buck G."/>
            <person name="Lee V."/>
            <person name="Wang Y."/>
            <person name="Carvalho R."/>
            <person name="Voegtly L."/>
            <person name="Shi R."/>
            <person name="Duckworth R."/>
            <person name="Johnson A."/>
            <person name="Loviza R."/>
            <person name="Walstead R."/>
            <person name="Shah Z."/>
            <person name="Kiflezghi M."/>
            <person name="Wade K."/>
            <person name="Ball S.L."/>
            <person name="Bradley K.W."/>
            <person name="Asai D.J."/>
            <person name="Bowman C.A."/>
            <person name="Russell D.A."/>
            <person name="Pope W.H."/>
            <person name="Jacobs-Sera D."/>
            <person name="Hendrix R.W."/>
            <person name="Hatfull G.F."/>
        </authorList>
    </citation>
    <scope>NUCLEOTIDE SEQUENCE [LARGE SCALE GENOMIC DNA]</scope>
    <source>
        <strain evidence="4 5">DSM 27648</strain>
    </source>
</reference>
<dbReference type="STRING" id="1391654.AKJ09_04621"/>
<accession>A0A0K1PWR5</accession>
<dbReference type="KEGG" id="llu:AKJ09_04621"/>
<proteinExistence type="inferred from homology"/>
<sequence>MSVTVAVAANNVVALRDLLLAGAGFGLLPLHVVREELAAGRLRQACPGWSSRKLTLHALLPTRRAPPRVRLFLDRLATAATNLGSIRREGCMMAQHGGKSSDASDSRRRSGTMSER</sequence>
<feature type="region of interest" description="Disordered" evidence="2">
    <location>
        <begin position="94"/>
        <end position="116"/>
    </location>
</feature>
<gene>
    <name evidence="4" type="ORF">AKJ09_04621</name>
</gene>
<dbReference type="PANTHER" id="PTHR30537:SF5">
    <property type="entry name" value="HTH-TYPE TRANSCRIPTIONAL ACTIVATOR TTDR-RELATED"/>
    <property type="match status" value="1"/>
</dbReference>
<keyword evidence="5" id="KW-1185">Reference proteome</keyword>
<dbReference type="Pfam" id="PF03466">
    <property type="entry name" value="LysR_substrate"/>
    <property type="match status" value="1"/>
</dbReference>
<evidence type="ECO:0000313" key="5">
    <source>
        <dbReference type="Proteomes" id="UP000064967"/>
    </source>
</evidence>
<dbReference type="InterPro" id="IPR058163">
    <property type="entry name" value="LysR-type_TF_proteobact-type"/>
</dbReference>
<dbReference type="Gene3D" id="3.40.190.290">
    <property type="match status" value="1"/>
</dbReference>
<feature type="compositionally biased region" description="Basic and acidic residues" evidence="2">
    <location>
        <begin position="102"/>
        <end position="116"/>
    </location>
</feature>
<evidence type="ECO:0000313" key="4">
    <source>
        <dbReference type="EMBL" id="AKU97957.1"/>
    </source>
</evidence>
<dbReference type="InterPro" id="IPR005119">
    <property type="entry name" value="LysR_subst-bd"/>
</dbReference>
<protein>
    <recommendedName>
        <fullName evidence="3">LysR substrate-binding domain-containing protein</fullName>
    </recommendedName>
</protein>
<organism evidence="4 5">
    <name type="scientific">Labilithrix luteola</name>
    <dbReference type="NCBI Taxonomy" id="1391654"/>
    <lineage>
        <taxon>Bacteria</taxon>
        <taxon>Pseudomonadati</taxon>
        <taxon>Myxococcota</taxon>
        <taxon>Polyangia</taxon>
        <taxon>Polyangiales</taxon>
        <taxon>Labilitrichaceae</taxon>
        <taxon>Labilithrix</taxon>
    </lineage>
</organism>
<comment type="similarity">
    <text evidence="1">Belongs to the LysR transcriptional regulatory family.</text>
</comment>
<feature type="domain" description="LysR substrate-binding" evidence="3">
    <location>
        <begin position="3"/>
        <end position="79"/>
    </location>
</feature>
<evidence type="ECO:0000256" key="1">
    <source>
        <dbReference type="ARBA" id="ARBA00009437"/>
    </source>
</evidence>
<name>A0A0K1PWR5_9BACT</name>
<dbReference type="PANTHER" id="PTHR30537">
    <property type="entry name" value="HTH-TYPE TRANSCRIPTIONAL REGULATOR"/>
    <property type="match status" value="1"/>
</dbReference>